<dbReference type="RefSeq" id="WP_169923168.1">
    <property type="nucleotide sequence ID" value="NZ_CP017768.1"/>
</dbReference>
<dbReference type="InterPro" id="IPR012338">
    <property type="entry name" value="Beta-lactam/transpept-like"/>
</dbReference>
<sequence>MDFRIIGGIIFVCAIVAVGAVLFYNSDTPETNNNPNITNNNTTNPTPSNNQLTLTLLSDNHLGHISGLLLGSSPGSSSGPSPSPGPTPDPMDHIIGVFDQYVKSTFSKASEAGLPGAAVVLIYNGKIVSMNTLGVRDLESGLPVTPDTLFLLASVTKTFSATNVAQQVDKGLMHWNDTVNTYFNDPNEFDLYDPNAYNSLTIADCLKHTSGLPAAEGDPEVFTFNNSYFHMLYNQRFVLNTSALGTTHQYNNVMYALGGCSAAIANNKAWGDLIKEELLNPLGMNTSTTNLSDFLSSPNHATHYITYYNDSGSIIRTPSYPPALDEIGPAGSMGASINQLVNWLNFQLAGTGMFNGKRILSENNLDATRTGYVYTDNKNDTMYGYGWDIDKTHISHAGTIPSSKAFINFYPSTGVGIAILTNEGSMGDAFRMSVYKKLIDLMNGDETSDFWPIFYNTYKPIYDPAPDNPTGPGDLNNYVGVYLNDFYGNITIKLENDVLISYYGCNKQPYNLNHWNDTTFAVRSNGDLLNFENLTDSKYQQLITYVAPDYTVIPTNVTNTFNRTE</sequence>
<feature type="region of interest" description="Disordered" evidence="1">
    <location>
        <begin position="29"/>
        <end position="50"/>
    </location>
</feature>
<accession>A0A2H4VSS4</accession>
<reference evidence="5 6" key="1">
    <citation type="submission" date="2016-10" db="EMBL/GenBank/DDBJ databases">
        <title>Comparative genomics between deep and shallow subseafloor isolates.</title>
        <authorList>
            <person name="Ishii S."/>
            <person name="Miller J.R."/>
            <person name="Sutton G."/>
            <person name="Suzuki S."/>
            <person name="Methe B."/>
            <person name="Inagaki F."/>
            <person name="Imachi H."/>
        </authorList>
    </citation>
    <scope>NUCLEOTIDE SEQUENCE [LARGE SCALE GENOMIC DNA]</scope>
    <source>
        <strain evidence="5 6">A8p</strain>
    </source>
</reference>
<keyword evidence="2" id="KW-1133">Transmembrane helix</keyword>
<evidence type="ECO:0000256" key="1">
    <source>
        <dbReference type="SAM" id="MobiDB-lite"/>
    </source>
</evidence>
<dbReference type="EMBL" id="CP017768">
    <property type="protein sequence ID" value="AUB61155.1"/>
    <property type="molecule type" value="Genomic_DNA"/>
</dbReference>
<feature type="transmembrane region" description="Helical" evidence="2">
    <location>
        <begin position="5"/>
        <end position="24"/>
    </location>
</feature>
<dbReference type="PANTHER" id="PTHR46825:SF15">
    <property type="entry name" value="BETA-LACTAMASE-RELATED DOMAIN-CONTAINING PROTEIN"/>
    <property type="match status" value="1"/>
</dbReference>
<name>A0A2H4VSS4_9EURY</name>
<evidence type="ECO:0000259" key="4">
    <source>
        <dbReference type="Pfam" id="PF11954"/>
    </source>
</evidence>
<feature type="domain" description="Peptidase S12 Pab87-related C-terminal" evidence="4">
    <location>
        <begin position="471"/>
        <end position="537"/>
    </location>
</feature>
<protein>
    <recommendedName>
        <fullName evidence="7">Serine hydrolase</fullName>
    </recommendedName>
</protein>
<dbReference type="Gene3D" id="3.40.710.10">
    <property type="entry name" value="DD-peptidase/beta-lactamase superfamily"/>
    <property type="match status" value="1"/>
</dbReference>
<keyword evidence="2" id="KW-0472">Membrane</keyword>
<dbReference type="Gene3D" id="2.40.128.600">
    <property type="match status" value="1"/>
</dbReference>
<dbReference type="GeneID" id="35127033"/>
<dbReference type="KEGG" id="msub:BK009_11015"/>
<evidence type="ECO:0008006" key="7">
    <source>
        <dbReference type="Google" id="ProtNLM"/>
    </source>
</evidence>
<dbReference type="Proteomes" id="UP000232631">
    <property type="component" value="Chromosome"/>
</dbReference>
<keyword evidence="6" id="KW-1185">Reference proteome</keyword>
<proteinExistence type="predicted"/>
<dbReference type="PANTHER" id="PTHR46825">
    <property type="entry name" value="D-ALANYL-D-ALANINE-CARBOXYPEPTIDASE/ENDOPEPTIDASE AMPH"/>
    <property type="match status" value="1"/>
</dbReference>
<dbReference type="InterPro" id="IPR021860">
    <property type="entry name" value="Peptidase_S12_Pab87-rel_C"/>
</dbReference>
<gene>
    <name evidence="5" type="ORF">BK009_11015</name>
</gene>
<dbReference type="Pfam" id="PF00144">
    <property type="entry name" value="Beta-lactamase"/>
    <property type="match status" value="1"/>
</dbReference>
<dbReference type="InterPro" id="IPR050491">
    <property type="entry name" value="AmpC-like"/>
</dbReference>
<organism evidence="5 6">
    <name type="scientific">Methanobacterium subterraneum</name>
    <dbReference type="NCBI Taxonomy" id="59277"/>
    <lineage>
        <taxon>Archaea</taxon>
        <taxon>Methanobacteriati</taxon>
        <taxon>Methanobacteriota</taxon>
        <taxon>Methanomada group</taxon>
        <taxon>Methanobacteria</taxon>
        <taxon>Methanobacteriales</taxon>
        <taxon>Methanobacteriaceae</taxon>
        <taxon>Methanobacterium</taxon>
    </lineage>
</organism>
<evidence type="ECO:0000313" key="6">
    <source>
        <dbReference type="Proteomes" id="UP000232631"/>
    </source>
</evidence>
<dbReference type="InterPro" id="IPR001466">
    <property type="entry name" value="Beta-lactam-related"/>
</dbReference>
<feature type="domain" description="Beta-lactamase-related" evidence="3">
    <location>
        <begin position="107"/>
        <end position="426"/>
    </location>
</feature>
<dbReference type="SUPFAM" id="SSF56601">
    <property type="entry name" value="beta-lactamase/transpeptidase-like"/>
    <property type="match status" value="1"/>
</dbReference>
<evidence type="ECO:0000259" key="3">
    <source>
        <dbReference type="Pfam" id="PF00144"/>
    </source>
</evidence>
<dbReference type="Pfam" id="PF11954">
    <property type="entry name" value="DUF3471"/>
    <property type="match status" value="1"/>
</dbReference>
<dbReference type="AlphaFoldDB" id="A0A2H4VSS4"/>
<keyword evidence="2" id="KW-0812">Transmembrane</keyword>
<evidence type="ECO:0000313" key="5">
    <source>
        <dbReference type="EMBL" id="AUB61155.1"/>
    </source>
</evidence>
<evidence type="ECO:0000256" key="2">
    <source>
        <dbReference type="SAM" id="Phobius"/>
    </source>
</evidence>